<feature type="domain" description="STAS" evidence="6">
    <location>
        <begin position="242"/>
        <end position="347"/>
    </location>
</feature>
<gene>
    <name evidence="7" type="ORF">PHPALM_31065</name>
</gene>
<evidence type="ECO:0000313" key="7">
    <source>
        <dbReference type="EMBL" id="POM60114.1"/>
    </source>
</evidence>
<feature type="transmembrane region" description="Helical" evidence="5">
    <location>
        <begin position="174"/>
        <end position="205"/>
    </location>
</feature>
<evidence type="ECO:0000259" key="6">
    <source>
        <dbReference type="PROSITE" id="PS50801"/>
    </source>
</evidence>
<dbReference type="OrthoDB" id="409725at2759"/>
<dbReference type="InterPro" id="IPR011547">
    <property type="entry name" value="SLC26A/SulP_dom"/>
</dbReference>
<evidence type="ECO:0000256" key="2">
    <source>
        <dbReference type="ARBA" id="ARBA00022692"/>
    </source>
</evidence>
<dbReference type="PANTHER" id="PTHR43310">
    <property type="entry name" value="SULFATE TRANSPORTER YBAR-RELATED"/>
    <property type="match status" value="1"/>
</dbReference>
<dbReference type="GO" id="GO:0016020">
    <property type="term" value="C:membrane"/>
    <property type="evidence" value="ECO:0007669"/>
    <property type="project" value="UniProtKB-SubCell"/>
</dbReference>
<evidence type="ECO:0000256" key="3">
    <source>
        <dbReference type="ARBA" id="ARBA00022989"/>
    </source>
</evidence>
<dbReference type="CDD" id="cd07042">
    <property type="entry name" value="STAS_SulP_like_sulfate_transporter"/>
    <property type="match status" value="1"/>
</dbReference>
<accession>A0A2P4X3H8</accession>
<keyword evidence="4 5" id="KW-0472">Membrane</keyword>
<dbReference type="InterPro" id="IPR002645">
    <property type="entry name" value="STAS_dom"/>
</dbReference>
<sequence length="591" mass="66328">MEELGRKGWVFSWDPVVVAQTPMWFPWAEIDFKHVHWHTLAHECTEFMVSLVILGALKYSVATTSLSTLFGRDISPDNEMRVIGLANLASGLMGCCGGCHYLSAMGIMKQFEAHEKVPALVCAFLIVALWMTGIRLLQFVPKFIFGGLLLSVGLHFLEAYLVTPFHFLKPIEKATVVLITSSFLVIGMLESVAMGIIISMIELIWRIHAVGCVHHETTGALSRSAVDRTPEQTAYLDAEGSSIFVLRLQGYLFFGTSVSILERMETRVHSLDFPKLKFVIIDFGLVPSFDATALLNFRKTSALADMYMFDIYFCGLKPKIERALRQNHYSQRVHLLSSDVDVALEICENELLPEDICTAPETPRPGKSLSDWKRMSQLELWENFMAASSEHEGSGNYQKLLPIAAYLDIVVVPNGSHLVPERLRDDTYFICFGYMNFVMNSEFSNAHNIPGIRYNDVGDGDGITGDYQDSHQHNDEDDSHELGGVFNRRKLSFVMPEESQWTPFTTAKSRLLKIGPGSVITPNVAGMDPEYKYFATSDCVVLRLRAVAMETLEARAPHTAVAVLKLINVRLASRFRHSSKRVSQMSSLLYK</sequence>
<evidence type="ECO:0000256" key="5">
    <source>
        <dbReference type="SAM" id="Phobius"/>
    </source>
</evidence>
<keyword evidence="3 5" id="KW-1133">Transmembrane helix</keyword>
<feature type="transmembrane region" description="Helical" evidence="5">
    <location>
        <begin position="117"/>
        <end position="137"/>
    </location>
</feature>
<dbReference type="PANTHER" id="PTHR43310:SF2">
    <property type="entry name" value="SLC26A_SULP TRANSPORTER DOMAIN-CONTAINING PROTEIN"/>
    <property type="match status" value="1"/>
</dbReference>
<dbReference type="EMBL" id="NCKW01016935">
    <property type="protein sequence ID" value="POM60114.1"/>
    <property type="molecule type" value="Genomic_DNA"/>
</dbReference>
<evidence type="ECO:0000256" key="1">
    <source>
        <dbReference type="ARBA" id="ARBA00004141"/>
    </source>
</evidence>
<keyword evidence="8" id="KW-1185">Reference proteome</keyword>
<protein>
    <submittedName>
        <fullName evidence="7">Sulfate Permease (SulP) Family</fullName>
    </submittedName>
</protein>
<dbReference type="InterPro" id="IPR036513">
    <property type="entry name" value="STAS_dom_sf"/>
</dbReference>
<comment type="caution">
    <text evidence="7">The sequence shown here is derived from an EMBL/GenBank/DDBJ whole genome shotgun (WGS) entry which is preliminary data.</text>
</comment>
<dbReference type="Pfam" id="PF00916">
    <property type="entry name" value="Sulfate_transp"/>
    <property type="match status" value="1"/>
</dbReference>
<dbReference type="Gene3D" id="3.30.750.24">
    <property type="entry name" value="STAS domain"/>
    <property type="match status" value="1"/>
</dbReference>
<dbReference type="AlphaFoldDB" id="A0A2P4X3H8"/>
<dbReference type="Proteomes" id="UP000237271">
    <property type="component" value="Unassembled WGS sequence"/>
</dbReference>
<feature type="transmembrane region" description="Helical" evidence="5">
    <location>
        <begin position="82"/>
        <end position="105"/>
    </location>
</feature>
<comment type="subcellular location">
    <subcellularLocation>
        <location evidence="1">Membrane</location>
        <topology evidence="1">Multi-pass membrane protein</topology>
    </subcellularLocation>
</comment>
<dbReference type="PROSITE" id="PS50801">
    <property type="entry name" value="STAS"/>
    <property type="match status" value="1"/>
</dbReference>
<evidence type="ECO:0000313" key="8">
    <source>
        <dbReference type="Proteomes" id="UP000237271"/>
    </source>
</evidence>
<feature type="transmembrane region" description="Helical" evidence="5">
    <location>
        <begin position="47"/>
        <end position="70"/>
    </location>
</feature>
<proteinExistence type="predicted"/>
<dbReference type="InterPro" id="IPR052706">
    <property type="entry name" value="Membrane-Transporter-like"/>
</dbReference>
<organism evidence="7 8">
    <name type="scientific">Phytophthora palmivora</name>
    <dbReference type="NCBI Taxonomy" id="4796"/>
    <lineage>
        <taxon>Eukaryota</taxon>
        <taxon>Sar</taxon>
        <taxon>Stramenopiles</taxon>
        <taxon>Oomycota</taxon>
        <taxon>Peronosporomycetes</taxon>
        <taxon>Peronosporales</taxon>
        <taxon>Peronosporaceae</taxon>
        <taxon>Phytophthora</taxon>
    </lineage>
</organism>
<reference evidence="7 8" key="1">
    <citation type="journal article" date="2017" name="Genome Biol. Evol.">
        <title>Phytophthora megakarya and P. palmivora, closely related causal agents of cacao black pod rot, underwent increases in genome sizes and gene numbers by different mechanisms.</title>
        <authorList>
            <person name="Ali S.S."/>
            <person name="Shao J."/>
            <person name="Lary D.J."/>
            <person name="Kronmiller B."/>
            <person name="Shen D."/>
            <person name="Strem M.D."/>
            <person name="Amoako-Attah I."/>
            <person name="Akrofi A.Y."/>
            <person name="Begoude B.A."/>
            <person name="Ten Hoopen G.M."/>
            <person name="Coulibaly K."/>
            <person name="Kebe B.I."/>
            <person name="Melnick R.L."/>
            <person name="Guiltinan M.J."/>
            <person name="Tyler B.M."/>
            <person name="Meinhardt L.W."/>
            <person name="Bailey B.A."/>
        </authorList>
    </citation>
    <scope>NUCLEOTIDE SEQUENCE [LARGE SCALE GENOMIC DNA]</scope>
    <source>
        <strain evidence="8">sbr112.9</strain>
    </source>
</reference>
<evidence type="ECO:0000256" key="4">
    <source>
        <dbReference type="ARBA" id="ARBA00023136"/>
    </source>
</evidence>
<dbReference type="Pfam" id="PF01740">
    <property type="entry name" value="STAS"/>
    <property type="match status" value="1"/>
</dbReference>
<feature type="transmembrane region" description="Helical" evidence="5">
    <location>
        <begin position="143"/>
        <end position="162"/>
    </location>
</feature>
<name>A0A2P4X3H8_9STRA</name>
<dbReference type="SUPFAM" id="SSF52091">
    <property type="entry name" value="SpoIIaa-like"/>
    <property type="match status" value="1"/>
</dbReference>
<keyword evidence="2 5" id="KW-0812">Transmembrane</keyword>